<keyword evidence="4" id="KW-0349">Heme</keyword>
<dbReference type="RefSeq" id="WP_246903479.1">
    <property type="nucleotide sequence ID" value="NZ_JALJRB010000003.1"/>
</dbReference>
<dbReference type="AlphaFoldDB" id="A0AA41R1C9"/>
<keyword evidence="3" id="KW-0813">Transport</keyword>
<evidence type="ECO:0000313" key="10">
    <source>
        <dbReference type="Proteomes" id="UP001165427"/>
    </source>
</evidence>
<keyword evidence="10" id="KW-1185">Reference proteome</keyword>
<evidence type="ECO:0000256" key="7">
    <source>
        <dbReference type="ARBA" id="ARBA00023004"/>
    </source>
</evidence>
<evidence type="ECO:0000256" key="1">
    <source>
        <dbReference type="ARBA" id="ARBA00001926"/>
    </source>
</evidence>
<comment type="caution">
    <text evidence="9">The sequence shown here is derived from an EMBL/GenBank/DDBJ whole genome shotgun (WGS) entry which is preliminary data.</text>
</comment>
<comment type="cofactor">
    <cofactor evidence="1">
        <name>heme c</name>
        <dbReference type="ChEBI" id="CHEBI:61717"/>
    </cofactor>
</comment>
<evidence type="ECO:0000256" key="5">
    <source>
        <dbReference type="ARBA" id="ARBA00022723"/>
    </source>
</evidence>
<evidence type="ECO:0000256" key="4">
    <source>
        <dbReference type="ARBA" id="ARBA00022617"/>
    </source>
</evidence>
<evidence type="ECO:0000256" key="6">
    <source>
        <dbReference type="ARBA" id="ARBA00022982"/>
    </source>
</evidence>
<keyword evidence="7" id="KW-0408">Iron</keyword>
<dbReference type="GO" id="GO:0030313">
    <property type="term" value="C:cell envelope"/>
    <property type="evidence" value="ECO:0007669"/>
    <property type="project" value="UniProtKB-SubCell"/>
</dbReference>
<name>A0AA41R1C9_9BACT</name>
<dbReference type="Proteomes" id="UP001165427">
    <property type="component" value="Unassembled WGS sequence"/>
</dbReference>
<keyword evidence="6" id="KW-0249">Electron transport</keyword>
<accession>A0AA41R1C9</accession>
<protein>
    <submittedName>
        <fullName evidence="9">Cytochrome c3 family protein</fullName>
    </submittedName>
</protein>
<dbReference type="Pfam" id="PF14537">
    <property type="entry name" value="Cytochrom_c3_2"/>
    <property type="match status" value="1"/>
</dbReference>
<dbReference type="InterPro" id="IPR012286">
    <property type="entry name" value="Tetrahaem_cytochrome"/>
</dbReference>
<evidence type="ECO:0000313" key="9">
    <source>
        <dbReference type="EMBL" id="MCJ8499881.1"/>
    </source>
</evidence>
<dbReference type="InterPro" id="IPR036280">
    <property type="entry name" value="Multihaem_cyt_sf"/>
</dbReference>
<reference evidence="9" key="1">
    <citation type="submission" date="2022-04" db="EMBL/GenBank/DDBJ databases">
        <title>Desulfatitalea alkaliphila sp. nov., a novel anaerobic sulfate-reducing bacterium isolated from terrestrial mud volcano, Taman Peninsula, Russia.</title>
        <authorList>
            <person name="Khomyakova M.A."/>
            <person name="Merkel A.Y."/>
            <person name="Slobodkin A.I."/>
        </authorList>
    </citation>
    <scope>NUCLEOTIDE SEQUENCE</scope>
    <source>
        <strain evidence="9">M08but</strain>
    </source>
</reference>
<proteinExistence type="predicted"/>
<dbReference type="GO" id="GO:0046872">
    <property type="term" value="F:metal ion binding"/>
    <property type="evidence" value="ECO:0007669"/>
    <property type="project" value="UniProtKB-KW"/>
</dbReference>
<dbReference type="Gene3D" id="1.10.1130.10">
    <property type="entry name" value="Flavocytochrome C3, Chain A"/>
    <property type="match status" value="2"/>
</dbReference>
<comment type="subcellular location">
    <subcellularLocation>
        <location evidence="2">Cell envelope</location>
    </subcellularLocation>
</comment>
<evidence type="ECO:0000256" key="3">
    <source>
        <dbReference type="ARBA" id="ARBA00022448"/>
    </source>
</evidence>
<dbReference type="EMBL" id="JALJRB010000003">
    <property type="protein sequence ID" value="MCJ8499881.1"/>
    <property type="molecule type" value="Genomic_DNA"/>
</dbReference>
<organism evidence="9 10">
    <name type="scientific">Desulfatitalea alkaliphila</name>
    <dbReference type="NCBI Taxonomy" id="2929485"/>
    <lineage>
        <taxon>Bacteria</taxon>
        <taxon>Pseudomonadati</taxon>
        <taxon>Thermodesulfobacteriota</taxon>
        <taxon>Desulfobacteria</taxon>
        <taxon>Desulfobacterales</taxon>
        <taxon>Desulfosarcinaceae</taxon>
        <taxon>Desulfatitalea</taxon>
    </lineage>
</organism>
<gene>
    <name evidence="9" type="ORF">MRX98_04795</name>
</gene>
<feature type="domain" description="Tetrahaem cytochrome" evidence="8">
    <location>
        <begin position="158"/>
        <end position="237"/>
    </location>
</feature>
<keyword evidence="5" id="KW-0479">Metal-binding</keyword>
<evidence type="ECO:0000259" key="8">
    <source>
        <dbReference type="Pfam" id="PF14537"/>
    </source>
</evidence>
<sequence length="248" mass="26472">MSSGSRFGDWATAGVLALMAFAAAGVMNSAGEQSEPRHATATPAPMTCGSCHTDYDGLLAEDHPKISGDTVGACLDCHPTDRASRSARNLLSARLHPAHLPPKGDLDCEHCHTWRAAEHFGLAGVTDDNRGAPTAEDMQWMRAGMLTWVGSGFLDHLHARAGIGCADCHGRRLPPAETTLTNEQCLACHGPLEKLVERSTPSDFADRNPHQSHLGEIACTVCHKAHMASSVYCLGCHRNFEMTIPGGQ</sequence>
<evidence type="ECO:0000256" key="2">
    <source>
        <dbReference type="ARBA" id="ARBA00004196"/>
    </source>
</evidence>
<dbReference type="SUPFAM" id="SSF48695">
    <property type="entry name" value="Multiheme cytochromes"/>
    <property type="match status" value="1"/>
</dbReference>